<gene>
    <name evidence="4" type="ORF">L8U58_07585</name>
</gene>
<dbReference type="Proteomes" id="UP001146505">
    <property type="component" value="Unassembled WGS sequence"/>
</dbReference>
<dbReference type="AlphaFoldDB" id="A0A9X3M9W7"/>
<accession>A0A9X3M9W7</accession>
<reference evidence="4" key="1">
    <citation type="submission" date="2022-02" db="EMBL/GenBank/DDBJ databases">
        <title>Corynebacterium sp. from urogenital microbiome.</title>
        <authorList>
            <person name="Cappelli E.A."/>
            <person name="Ribeiro T.G."/>
            <person name="Peixe L."/>
        </authorList>
    </citation>
    <scope>NUCLEOTIDE SEQUENCE</scope>
    <source>
        <strain evidence="4">C9Ua_112</strain>
    </source>
</reference>
<proteinExistence type="predicted"/>
<name>A0A9X3M9W7_9CORY</name>
<comment type="function">
    <text evidence="1">Involved in the transposition of the insertion sequence.</text>
</comment>
<evidence type="ECO:0000256" key="1">
    <source>
        <dbReference type="ARBA" id="ARBA00002286"/>
    </source>
</evidence>
<dbReference type="GO" id="GO:0015074">
    <property type="term" value="P:DNA integration"/>
    <property type="evidence" value="ECO:0007669"/>
    <property type="project" value="InterPro"/>
</dbReference>
<dbReference type="PANTHER" id="PTHR46889">
    <property type="entry name" value="TRANSPOSASE INSF FOR INSERTION SEQUENCE IS3B-RELATED"/>
    <property type="match status" value="1"/>
</dbReference>
<sequence>MPRKFDQDAKDRVVRLVEDRILAENMSMQAACQAVAPKLGVSWHTARQWTQAARREGRVVESMPEDLAAENARLRRENQELRDTNELLKAASAFFASGTRPKTSEMIRFIDEHRNRFSVEFICQTLNKHREGGFLSSRGYRQSKARGLSSRAFRDAALVERITEVHKQNYGVYGIRKMWRVLRRQGIDIGREQTARLMRSAGLSGKGKGGAPITTRKPKGPDHRPDLVKREFKAPGPNRLWVADITYVRTRKGFVYTAFVTDVFSRRIVGWALSDSMRTEALPLQALNQAIVCAKETTGLIHHSDHGSQYVSIVYNERLAEHGIAASTGTVGDSYDNALAENVNGSYKNELIHRRTWADVVDVEIATFEWVNWWNESRLHQSLGYRTPAEVETEFWEHHPSREIMEIKAQA</sequence>
<evidence type="ECO:0000259" key="3">
    <source>
        <dbReference type="PROSITE" id="PS50994"/>
    </source>
</evidence>
<dbReference type="SUPFAM" id="SSF53098">
    <property type="entry name" value="Ribonuclease H-like"/>
    <property type="match status" value="1"/>
</dbReference>
<dbReference type="RefSeq" id="WP_230580339.1">
    <property type="nucleotide sequence ID" value="NZ_CP180526.1"/>
</dbReference>
<dbReference type="SUPFAM" id="SSF46689">
    <property type="entry name" value="Homeodomain-like"/>
    <property type="match status" value="1"/>
</dbReference>
<feature type="region of interest" description="Disordered" evidence="2">
    <location>
        <begin position="201"/>
        <end position="230"/>
    </location>
</feature>
<dbReference type="Pfam" id="PF13333">
    <property type="entry name" value="rve_2"/>
    <property type="match status" value="1"/>
</dbReference>
<evidence type="ECO:0000313" key="5">
    <source>
        <dbReference type="Proteomes" id="UP001146505"/>
    </source>
</evidence>
<evidence type="ECO:0000313" key="4">
    <source>
        <dbReference type="EMBL" id="MCZ9305383.1"/>
    </source>
</evidence>
<dbReference type="InterPro" id="IPR048020">
    <property type="entry name" value="Transpos_IS3"/>
</dbReference>
<dbReference type="GeneID" id="301813410"/>
<dbReference type="Gene3D" id="1.10.10.10">
    <property type="entry name" value="Winged helix-like DNA-binding domain superfamily/Winged helix DNA-binding domain"/>
    <property type="match status" value="1"/>
</dbReference>
<dbReference type="Pfam" id="PF00665">
    <property type="entry name" value="rve"/>
    <property type="match status" value="1"/>
</dbReference>
<dbReference type="InterPro" id="IPR001584">
    <property type="entry name" value="Integrase_cat-core"/>
</dbReference>
<dbReference type="InterPro" id="IPR036388">
    <property type="entry name" value="WH-like_DNA-bd_sf"/>
</dbReference>
<organism evidence="4 5">
    <name type="scientific">Corynebacterium macclintockiae</name>
    <dbReference type="NCBI Taxonomy" id="2913501"/>
    <lineage>
        <taxon>Bacteria</taxon>
        <taxon>Bacillati</taxon>
        <taxon>Actinomycetota</taxon>
        <taxon>Actinomycetes</taxon>
        <taxon>Mycobacteriales</taxon>
        <taxon>Corynebacteriaceae</taxon>
        <taxon>Corynebacterium</taxon>
    </lineage>
</organism>
<dbReference type="EMBL" id="JAKMUV010000008">
    <property type="protein sequence ID" value="MCZ9305383.1"/>
    <property type="molecule type" value="Genomic_DNA"/>
</dbReference>
<dbReference type="InterPro" id="IPR050900">
    <property type="entry name" value="Transposase_IS3/IS150/IS904"/>
</dbReference>
<dbReference type="PANTHER" id="PTHR46889:SF4">
    <property type="entry name" value="TRANSPOSASE INSO FOR INSERTION SEQUENCE ELEMENT IS911B-RELATED"/>
    <property type="match status" value="1"/>
</dbReference>
<dbReference type="Pfam" id="PF13276">
    <property type="entry name" value="HTH_21"/>
    <property type="match status" value="1"/>
</dbReference>
<feature type="compositionally biased region" description="Basic and acidic residues" evidence="2">
    <location>
        <begin position="219"/>
        <end position="230"/>
    </location>
</feature>
<feature type="domain" description="Integrase catalytic" evidence="3">
    <location>
        <begin position="233"/>
        <end position="396"/>
    </location>
</feature>
<dbReference type="InterPro" id="IPR009057">
    <property type="entry name" value="Homeodomain-like_sf"/>
</dbReference>
<evidence type="ECO:0000256" key="2">
    <source>
        <dbReference type="SAM" id="MobiDB-lite"/>
    </source>
</evidence>
<dbReference type="InterPro" id="IPR036397">
    <property type="entry name" value="RNaseH_sf"/>
</dbReference>
<dbReference type="Gene3D" id="3.30.420.10">
    <property type="entry name" value="Ribonuclease H-like superfamily/Ribonuclease H"/>
    <property type="match status" value="1"/>
</dbReference>
<comment type="caution">
    <text evidence="4">The sequence shown here is derived from an EMBL/GenBank/DDBJ whole genome shotgun (WGS) entry which is preliminary data.</text>
</comment>
<dbReference type="InterPro" id="IPR025948">
    <property type="entry name" value="HTH-like_dom"/>
</dbReference>
<protein>
    <submittedName>
        <fullName evidence="4">IS3 family transposase</fullName>
    </submittedName>
</protein>
<keyword evidence="5" id="KW-1185">Reference proteome</keyword>
<dbReference type="GO" id="GO:0003676">
    <property type="term" value="F:nucleic acid binding"/>
    <property type="evidence" value="ECO:0007669"/>
    <property type="project" value="InterPro"/>
</dbReference>
<dbReference type="PROSITE" id="PS50994">
    <property type="entry name" value="INTEGRASE"/>
    <property type="match status" value="1"/>
</dbReference>
<dbReference type="InterPro" id="IPR012337">
    <property type="entry name" value="RNaseH-like_sf"/>
</dbReference>
<dbReference type="NCBIfam" id="NF033516">
    <property type="entry name" value="transpos_IS3"/>
    <property type="match status" value="1"/>
</dbReference>